<dbReference type="STRING" id="685588.A0A067TN76"/>
<name>A0A067TN76_GALM3</name>
<dbReference type="Proteomes" id="UP000027222">
    <property type="component" value="Unassembled WGS sequence"/>
</dbReference>
<sequence>MSKPTSLLAMNLPDPILLGIFRCHFDGPAFVPPRQSDDRESLMLVSHRWRNLIQFTPEFWTWVNFLPVISQIPGRLENLARTWLQRSLGVLVYIEFETDMDLNTTTLPPHYVVYGAGRFCVVDTVILPCAPRIVSLKFHGWEFAIFNVFRNLPCLQAVKLCILNAMPVHPGSFRLPWRQLTHLYLGTTAISPDAFLHIIDMTSLSLLDAIFRIKFTKSTRSILPHGRALSGFTPIVANLLKGLQLILIDASPECRIFKALILPALVSFQVKNQNMKTGWDLGLYMPLIETTFQLEYLSFLPFSFPLAPTNADSEHLLKRPHRIIPSAEMESLFAAIPTVKTLVLGQGLHLNLPTLTKIAQGELLPSLENLRIGSMVGVRNDLATYRALQPQGSGGKLMLTLSSISVVHLLVPEEDEEIIEKEAMLLRESTTSCVNVKFIVDVSDFVQSSMERTRLGLVYFAAPVTSWDLGLYTLFID</sequence>
<proteinExistence type="predicted"/>
<protein>
    <submittedName>
        <fullName evidence="1">Uncharacterized protein</fullName>
    </submittedName>
</protein>
<dbReference type="AlphaFoldDB" id="A0A067TN76"/>
<evidence type="ECO:0000313" key="2">
    <source>
        <dbReference type="Proteomes" id="UP000027222"/>
    </source>
</evidence>
<organism evidence="1 2">
    <name type="scientific">Galerina marginata (strain CBS 339.88)</name>
    <dbReference type="NCBI Taxonomy" id="685588"/>
    <lineage>
        <taxon>Eukaryota</taxon>
        <taxon>Fungi</taxon>
        <taxon>Dikarya</taxon>
        <taxon>Basidiomycota</taxon>
        <taxon>Agaricomycotina</taxon>
        <taxon>Agaricomycetes</taxon>
        <taxon>Agaricomycetidae</taxon>
        <taxon>Agaricales</taxon>
        <taxon>Agaricineae</taxon>
        <taxon>Strophariaceae</taxon>
        <taxon>Galerina</taxon>
    </lineage>
</organism>
<dbReference type="HOGENOM" id="CLU_043415_0_0_1"/>
<keyword evidence="2" id="KW-1185">Reference proteome</keyword>
<gene>
    <name evidence="1" type="ORF">GALMADRAFT_206201</name>
</gene>
<evidence type="ECO:0000313" key="1">
    <source>
        <dbReference type="EMBL" id="KDR84680.1"/>
    </source>
</evidence>
<dbReference type="OrthoDB" id="2992500at2759"/>
<reference evidence="2" key="1">
    <citation type="journal article" date="2014" name="Proc. Natl. Acad. Sci. U.S.A.">
        <title>Extensive sampling of basidiomycete genomes demonstrates inadequacy of the white-rot/brown-rot paradigm for wood decay fungi.</title>
        <authorList>
            <person name="Riley R."/>
            <person name="Salamov A.A."/>
            <person name="Brown D.W."/>
            <person name="Nagy L.G."/>
            <person name="Floudas D."/>
            <person name="Held B.W."/>
            <person name="Levasseur A."/>
            <person name="Lombard V."/>
            <person name="Morin E."/>
            <person name="Otillar R."/>
            <person name="Lindquist E.A."/>
            <person name="Sun H."/>
            <person name="LaButti K.M."/>
            <person name="Schmutz J."/>
            <person name="Jabbour D."/>
            <person name="Luo H."/>
            <person name="Baker S.E."/>
            <person name="Pisabarro A.G."/>
            <person name="Walton J.D."/>
            <person name="Blanchette R.A."/>
            <person name="Henrissat B."/>
            <person name="Martin F."/>
            <person name="Cullen D."/>
            <person name="Hibbett D.S."/>
            <person name="Grigoriev I.V."/>
        </authorList>
    </citation>
    <scope>NUCLEOTIDE SEQUENCE [LARGE SCALE GENOMIC DNA]</scope>
    <source>
        <strain evidence="2">CBS 339.88</strain>
    </source>
</reference>
<accession>A0A067TN76</accession>
<dbReference type="EMBL" id="KL142368">
    <property type="protein sequence ID" value="KDR84680.1"/>
    <property type="molecule type" value="Genomic_DNA"/>
</dbReference>